<feature type="compositionally biased region" description="Polar residues" evidence="5">
    <location>
        <begin position="2152"/>
        <end position="2167"/>
    </location>
</feature>
<keyword evidence="10" id="KW-1185">Reference proteome</keyword>
<evidence type="ECO:0000256" key="1">
    <source>
        <dbReference type="ARBA" id="ARBA00004123"/>
    </source>
</evidence>
<gene>
    <name evidence="9" type="ORF">DY000_02036068</name>
</gene>
<dbReference type="PROSITE" id="PS51666">
    <property type="entry name" value="QLQ"/>
    <property type="match status" value="1"/>
</dbReference>
<feature type="compositionally biased region" description="Gly residues" evidence="5">
    <location>
        <begin position="75"/>
        <end position="85"/>
    </location>
</feature>
<feature type="region of interest" description="Disordered" evidence="5">
    <location>
        <begin position="505"/>
        <end position="534"/>
    </location>
</feature>
<proteinExistence type="predicted"/>
<dbReference type="Pfam" id="PF08880">
    <property type="entry name" value="QLQ"/>
    <property type="match status" value="1"/>
</dbReference>
<evidence type="ECO:0000313" key="10">
    <source>
        <dbReference type="Proteomes" id="UP000266723"/>
    </source>
</evidence>
<keyword evidence="4" id="KW-0539">Nucleus</keyword>
<keyword evidence="3" id="KW-0805">Transcription regulation</keyword>
<feature type="compositionally biased region" description="Low complexity" evidence="5">
    <location>
        <begin position="2107"/>
        <end position="2116"/>
    </location>
</feature>
<reference evidence="9 10" key="1">
    <citation type="journal article" date="2020" name="BMC Genomics">
        <title>Intraspecific diversification of the crop wild relative Brassica cretica Lam. using demographic model selection.</title>
        <authorList>
            <person name="Kioukis A."/>
            <person name="Michalopoulou V.A."/>
            <person name="Briers L."/>
            <person name="Pirintsos S."/>
            <person name="Studholme D.J."/>
            <person name="Pavlidis P."/>
            <person name="Sarris P.F."/>
        </authorList>
    </citation>
    <scope>NUCLEOTIDE SEQUENCE [LARGE SCALE GENOMIC DNA]</scope>
    <source>
        <strain evidence="10">cv. PFS-1207/04</strain>
    </source>
</reference>
<comment type="subcellular location">
    <subcellularLocation>
        <location evidence="1">Nucleus</location>
    </subcellularLocation>
</comment>
<feature type="region of interest" description="Disordered" evidence="5">
    <location>
        <begin position="732"/>
        <end position="759"/>
    </location>
</feature>
<feature type="compositionally biased region" description="Polar residues" evidence="5">
    <location>
        <begin position="1866"/>
        <end position="1875"/>
    </location>
</feature>
<dbReference type="SMART" id="SM00951">
    <property type="entry name" value="QLQ"/>
    <property type="match status" value="1"/>
</dbReference>
<dbReference type="EMBL" id="QGKV02000649">
    <property type="protein sequence ID" value="KAF3581809.1"/>
    <property type="molecule type" value="Genomic_DNA"/>
</dbReference>
<dbReference type="Gene3D" id="3.40.50.10810">
    <property type="entry name" value="Tandem AAA-ATPase domain"/>
    <property type="match status" value="1"/>
</dbReference>
<comment type="caution">
    <text evidence="9">The sequence shown here is derived from an EMBL/GenBank/DDBJ whole genome shotgun (WGS) entry which is preliminary data.</text>
</comment>
<feature type="domain" description="Helicase C-terminal" evidence="7">
    <location>
        <begin position="1525"/>
        <end position="1676"/>
    </location>
</feature>
<feature type="compositionally biased region" description="Basic and acidic residues" evidence="5">
    <location>
        <begin position="2032"/>
        <end position="2045"/>
    </location>
</feature>
<feature type="compositionally biased region" description="Low complexity" evidence="5">
    <location>
        <begin position="103"/>
        <end position="123"/>
    </location>
</feature>
<keyword evidence="2" id="KW-0378">Hydrolase</keyword>
<dbReference type="PANTHER" id="PTHR10799">
    <property type="entry name" value="SNF2/RAD54 HELICASE FAMILY"/>
    <property type="match status" value="1"/>
</dbReference>
<evidence type="ECO:0000256" key="3">
    <source>
        <dbReference type="ARBA" id="ARBA00023015"/>
    </source>
</evidence>
<keyword evidence="3" id="KW-0804">Transcription</keyword>
<dbReference type="SMART" id="SM00487">
    <property type="entry name" value="DEXDc"/>
    <property type="match status" value="1"/>
</dbReference>
<feature type="compositionally biased region" description="Polar residues" evidence="5">
    <location>
        <begin position="840"/>
        <end position="857"/>
    </location>
</feature>
<evidence type="ECO:0000256" key="5">
    <source>
        <dbReference type="SAM" id="MobiDB-lite"/>
    </source>
</evidence>
<evidence type="ECO:0000256" key="4">
    <source>
        <dbReference type="ARBA" id="ARBA00023242"/>
    </source>
</evidence>
<dbReference type="CDD" id="cd18793">
    <property type="entry name" value="SF2_C_SNF"/>
    <property type="match status" value="1"/>
</dbReference>
<dbReference type="Proteomes" id="UP000266723">
    <property type="component" value="Unassembled WGS sequence"/>
</dbReference>
<evidence type="ECO:0000259" key="6">
    <source>
        <dbReference type="PROSITE" id="PS51192"/>
    </source>
</evidence>
<feature type="compositionally biased region" description="Acidic residues" evidence="5">
    <location>
        <begin position="1899"/>
        <end position="1935"/>
    </location>
</feature>
<feature type="region of interest" description="Disordered" evidence="5">
    <location>
        <begin position="791"/>
        <end position="862"/>
    </location>
</feature>
<dbReference type="InterPro" id="IPR049730">
    <property type="entry name" value="SNF2/RAD54-like_C"/>
</dbReference>
<accession>A0ABQ7DUM7</accession>
<feature type="compositionally biased region" description="Basic and acidic residues" evidence="5">
    <location>
        <begin position="2095"/>
        <end position="2106"/>
    </location>
</feature>
<dbReference type="InterPro" id="IPR014001">
    <property type="entry name" value="Helicase_ATP-bd"/>
</dbReference>
<feature type="compositionally biased region" description="Polar residues" evidence="5">
    <location>
        <begin position="372"/>
        <end position="385"/>
    </location>
</feature>
<dbReference type="InterPro" id="IPR014978">
    <property type="entry name" value="Gln-Leu-Gln_QLQ"/>
</dbReference>
<dbReference type="Pfam" id="PF00176">
    <property type="entry name" value="SNF2-rel_dom"/>
    <property type="match status" value="1"/>
</dbReference>
<feature type="compositionally biased region" description="Basic residues" evidence="5">
    <location>
        <begin position="1885"/>
        <end position="1894"/>
    </location>
</feature>
<dbReference type="PROSITE" id="PS51194">
    <property type="entry name" value="HELICASE_CTER"/>
    <property type="match status" value="1"/>
</dbReference>
<feature type="compositionally biased region" description="Polar residues" evidence="5">
    <location>
        <begin position="615"/>
        <end position="632"/>
    </location>
</feature>
<evidence type="ECO:0000259" key="8">
    <source>
        <dbReference type="PROSITE" id="PS51666"/>
    </source>
</evidence>
<feature type="compositionally biased region" description="Low complexity" evidence="5">
    <location>
        <begin position="291"/>
        <end position="310"/>
    </location>
</feature>
<feature type="region of interest" description="Disordered" evidence="5">
    <location>
        <begin position="566"/>
        <end position="637"/>
    </location>
</feature>
<evidence type="ECO:0008006" key="11">
    <source>
        <dbReference type="Google" id="ProtNLM"/>
    </source>
</evidence>
<feature type="domain" description="QLQ" evidence="8">
    <location>
        <begin position="451"/>
        <end position="487"/>
    </location>
</feature>
<feature type="region of interest" description="Disordered" evidence="5">
    <location>
        <begin position="2151"/>
        <end position="2316"/>
    </location>
</feature>
<feature type="region of interest" description="Disordered" evidence="5">
    <location>
        <begin position="1858"/>
        <end position="2121"/>
    </location>
</feature>
<evidence type="ECO:0000259" key="7">
    <source>
        <dbReference type="PROSITE" id="PS51194"/>
    </source>
</evidence>
<dbReference type="CDD" id="cd18785">
    <property type="entry name" value="SF2_C"/>
    <property type="match status" value="1"/>
</dbReference>
<feature type="compositionally biased region" description="Low complexity" evidence="5">
    <location>
        <begin position="336"/>
        <end position="345"/>
    </location>
</feature>
<dbReference type="InterPro" id="IPR001650">
    <property type="entry name" value="Helicase_C-like"/>
</dbReference>
<feature type="domain" description="Helicase ATP-binding" evidence="6">
    <location>
        <begin position="1206"/>
        <end position="1371"/>
    </location>
</feature>
<dbReference type="InterPro" id="IPR027417">
    <property type="entry name" value="P-loop_NTPase"/>
</dbReference>
<dbReference type="InterPro" id="IPR000330">
    <property type="entry name" value="SNF2_N"/>
</dbReference>
<feature type="compositionally biased region" description="Polar residues" evidence="5">
    <location>
        <begin position="515"/>
        <end position="534"/>
    </location>
</feature>
<evidence type="ECO:0000256" key="2">
    <source>
        <dbReference type="ARBA" id="ARBA00022801"/>
    </source>
</evidence>
<feature type="compositionally biased region" description="Basic and acidic residues" evidence="5">
    <location>
        <begin position="191"/>
        <end position="205"/>
    </location>
</feature>
<dbReference type="Pfam" id="PF00271">
    <property type="entry name" value="Helicase_C"/>
    <property type="match status" value="2"/>
</dbReference>
<protein>
    <recommendedName>
        <fullName evidence="11">ATP-dependent helicase BRM</fullName>
    </recommendedName>
</protein>
<feature type="compositionally biased region" description="Polar residues" evidence="5">
    <location>
        <begin position="281"/>
        <end position="290"/>
    </location>
</feature>
<feature type="compositionally biased region" description="Polar residues" evidence="5">
    <location>
        <begin position="740"/>
        <end position="759"/>
    </location>
</feature>
<dbReference type="Gene3D" id="3.40.50.300">
    <property type="entry name" value="P-loop containing nucleotide triphosphate hydrolases"/>
    <property type="match status" value="2"/>
</dbReference>
<feature type="region of interest" description="Disordered" evidence="5">
    <location>
        <begin position="74"/>
        <end position="123"/>
    </location>
</feature>
<dbReference type="SUPFAM" id="SSF52540">
    <property type="entry name" value="P-loop containing nucleoside triphosphate hydrolases"/>
    <property type="match status" value="3"/>
</dbReference>
<evidence type="ECO:0000313" key="9">
    <source>
        <dbReference type="EMBL" id="KAF3581809.1"/>
    </source>
</evidence>
<sequence>MRRRRRSDRRRFSLPTIILSPSLLGGTDKNQNPIVHHPCSASLEVFQQHHQVEDLQQQGRNSEANDGMFAYHPGGVQGMMGGGNFGSPSGSMQHPQQPRRLFDSPQQQQQQQPQGSSQDGQQSFNPMQQAYLQFALQAQQQKVQQQARMGMMGSSKDQDARMGMLNMQGAMQQASNQAQGSSSNPSAEQFARGERQMESGHETKPHPQQVGTGQLMPGNITRPMQAPQGPQGVNNMGSNQLAFSQQWQAMQAWARERNIDLSHPANASQMSHILQGRMAAQQKSNEGNVASPSPSIPVSSQPSSSSGVPGENSPRPNSAGDISGQSGSGKARHAISTSSFASTSSPRMMNPAANPFSAQGRDNPMYPRHLVQPTNGMPSGNSMQTSANETHVLDHNASTNKGLGSAEHLQMQQPRQMNAPSPKAVLSDAGLLSKSSLQIGQGIKQEQQRSGFTKQQLHVLKAQILAFRRLKKGEGSLPQELFKSIAPPPLEVQTPLQIFPVKVHVQDRSSDKTVENQARSLESGKESQTAASSNGQIFAKEEDNGGDTEVPLATGHSQLFQNLGKEAASTTAATKEEQQTDVFPVKSDQGADASTQQTPRSDSNADKGKAVASDGGQSNVPAQANSPQQPKDTASARKYHGPLFDFPFFTRKHDTYGSATANANNNLTLAYDIKDLICEEGAEFFNKKRTDSLKKINGEGSLPQELFKSIAPPPLEVQTPLQIFPVKVHVQDRSSDKTVENQARSLESGKESQTAASSNGQIFAKEEDNGGDTEVPLATGHSQLFQNLGKEAASTTAATKEEQQTDVFPVKSDQGADASTQQTPRSDSNADKGKAVASDGGQSNVPAQANSPQQPKDTASARKYHGPLFDFPFFTRKHDTYGSATANANNNLTLAYDIKDLICEEGAEFFNKKRTDSLKKINGLLARNLERKRIRPDLVLRLQIEEKKLRLSALQSRVRDEVDRQQQDIMSMPDRPYRKFVRLCERQRLEMNRQVLANQKAVREKQLKTIFQWRKKLLEAHWSIRDARTARNRGVAKYHEKMLREFSKRPDDGRNKRMEALKNNDVERYREMLLEQQTNIPGDAAERYNVLSSFLTQTEDYLHKLGGKITATKNQQEVEEAANAAAIAARLQGLSEEEVRAAAACAREEVLIRNRFVEMNAPKDNSSVNKYYTLAHAVNEVVVRQPSMLQAGTLRDYQLVGLQWMLSLYNNKLNGILADEMGLGKTVQVMALIAYLMEFKGNYGPHLIIVPNAVLVNWKSELHTWLPSVSCIYYVGTKDQRSKLFSQEVCAMKFNVLVTTYEFIMYDRSKLSKVDWKYIVIDEAQRMKDRESVLARDLDRYRCQRRLLLTGTPLQNDLKELWSLLNLLLPDVFDNRKAFHDWFAQPFQREGPSHNIEDDWLETEKKVIVIHRLHQILEPFMLRRRVEDVEGSLPPKVSVVLRCRMSSIQSAVYDWIKATGTLRVDPDDEKLKAQKNPIYQAKIYKTLNNRCMELRKTCNHPLLNYPYFNDLSKDFLVRSCGKLWILDRILIKLQRTGHRVLLFSTMTKLLDILEEYLQWRRLVYRRIDGTTSLEDRESAIVDFNDPDTDCFIFLLSIRAAGRGLNLQTADTVVIYDPDPNPKNEEQAVARAHRIGQTREVKVIYMEAVVEKMSSHQKEDELRSAGRGLNLQTADTVVIYDPDPNPKNEEQAVARAHRIGQTREVKVIYMEAVVEKMSSHQKEDELRSGGSVDLEDDLAGKDRYIGSIEGLIRNNIQQYKIDMADEVINAGRFDQRTTHEERRMTLETLLHDEERYQETVHDVPSLHEVNRMIARSEEEVELFDQMDEEFDWTEEMTCHEQVPKWLRASTREVNATVADLSKKPSKNMLSSSNLIVQTGGPGGERKRGRPKSKKINYKEIEDDIGLFSEESSEEVNVDSGNEEEGGDIGQSDDDELTGALGDQQTNNGESDGENPVAGYDYPPRSGSYKKVPPQDDAGSSESSPESHRSKEMASPVSSKKFGSLSALDTRPGSVSKRLVDDLEDGEIGASGDSHIDLQRSYDRDEGGGEQVLQPTIKRKRSIRLRPRQTAEGTDGSDMPAAQPLQGDRSYRSKLRTVADSHGSRQDQSDSSSRLRSLPAKKVRSEARKVHNLFFDLLKMSFPDTDFREARNALSFSGPSPTLVSTSSPRGPGGISQGKRPKPVDEEEPEPSSQQRENSRIRVQIPQKETKLGGTSSHTDESPILAHPGELVICKKKRKDREKSGPRTRTAGSSSPVSPQAMIGRGLRSPVSGSVTRETRLAQATHPNNSGAAGDSVGWANPVKRLRTDSGKRRPSHL</sequence>
<organism evidence="9 10">
    <name type="scientific">Brassica cretica</name>
    <name type="common">Mustard</name>
    <dbReference type="NCBI Taxonomy" id="69181"/>
    <lineage>
        <taxon>Eukaryota</taxon>
        <taxon>Viridiplantae</taxon>
        <taxon>Streptophyta</taxon>
        <taxon>Embryophyta</taxon>
        <taxon>Tracheophyta</taxon>
        <taxon>Spermatophyta</taxon>
        <taxon>Magnoliopsida</taxon>
        <taxon>eudicotyledons</taxon>
        <taxon>Gunneridae</taxon>
        <taxon>Pentapetalae</taxon>
        <taxon>rosids</taxon>
        <taxon>malvids</taxon>
        <taxon>Brassicales</taxon>
        <taxon>Brassicaceae</taxon>
        <taxon>Brassiceae</taxon>
        <taxon>Brassica</taxon>
    </lineage>
</organism>
<dbReference type="InterPro" id="IPR038718">
    <property type="entry name" value="SNF2-like_sf"/>
</dbReference>
<feature type="compositionally biased region" description="Basic residues" evidence="5">
    <location>
        <begin position="2055"/>
        <end position="2065"/>
    </location>
</feature>
<dbReference type="SMART" id="SM00490">
    <property type="entry name" value="HELICc"/>
    <property type="match status" value="2"/>
</dbReference>
<dbReference type="PROSITE" id="PS51192">
    <property type="entry name" value="HELICASE_ATP_BIND_1"/>
    <property type="match status" value="1"/>
</dbReference>
<feature type="compositionally biased region" description="Basic and acidic residues" evidence="5">
    <location>
        <begin position="505"/>
        <end position="514"/>
    </location>
</feature>
<feature type="region of interest" description="Disordered" evidence="5">
    <location>
        <begin position="275"/>
        <end position="385"/>
    </location>
</feature>
<dbReference type="Gene3D" id="1.20.5.170">
    <property type="match status" value="1"/>
</dbReference>
<feature type="compositionally biased region" description="Polar residues" evidence="5">
    <location>
        <begin position="592"/>
        <end position="602"/>
    </location>
</feature>
<feature type="compositionally biased region" description="Polar residues" evidence="5">
    <location>
        <begin position="817"/>
        <end position="827"/>
    </location>
</feature>
<feature type="compositionally biased region" description="Low complexity" evidence="5">
    <location>
        <begin position="169"/>
        <end position="187"/>
    </location>
</feature>
<name>A0ABQ7DUM7_BRACR</name>
<feature type="region of interest" description="Disordered" evidence="5">
    <location>
        <begin position="169"/>
        <end position="237"/>
    </location>
</feature>